<dbReference type="InterPro" id="IPR053182">
    <property type="entry name" value="YobU-like_regulator"/>
</dbReference>
<accession>A0ABU7HTV5</accession>
<evidence type="ECO:0000259" key="1">
    <source>
        <dbReference type="SMART" id="SM00871"/>
    </source>
</evidence>
<dbReference type="SUPFAM" id="SSF55136">
    <property type="entry name" value="Probable bacterial effector-binding domain"/>
    <property type="match status" value="1"/>
</dbReference>
<dbReference type="EMBL" id="JAZDQJ010000019">
    <property type="protein sequence ID" value="MEE1934878.1"/>
    <property type="molecule type" value="Genomic_DNA"/>
</dbReference>
<evidence type="ECO:0000313" key="2">
    <source>
        <dbReference type="EMBL" id="MEE1934878.1"/>
    </source>
</evidence>
<evidence type="ECO:0000313" key="3">
    <source>
        <dbReference type="Proteomes" id="UP001335100"/>
    </source>
</evidence>
<dbReference type="PANTHER" id="PTHR36444">
    <property type="entry name" value="TRANSCRIPTIONAL REGULATOR PROTEIN YOBU-RELATED"/>
    <property type="match status" value="1"/>
</dbReference>
<gene>
    <name evidence="2" type="ORF">V0R50_16735</name>
</gene>
<sequence>MDMSTRMDAGFAPVRIENGRSFTIAGFGERYTQQTNKAIPALWQRFAPQIGRIPGQIGDDTYGVCCNFDGRGGFLYIAGVEVRSPSALPEAFTWHTLAPQRYAVFEHHGKVSGLGHTFERIWKQWLPQSGERAADAPEFERYGEAFDPQTASGTVEIWIPLEAPESR</sequence>
<dbReference type="InterPro" id="IPR029442">
    <property type="entry name" value="GyrI-like"/>
</dbReference>
<dbReference type="Proteomes" id="UP001335100">
    <property type="component" value="Unassembled WGS sequence"/>
</dbReference>
<name>A0ABU7HTV5_9PSED</name>
<protein>
    <submittedName>
        <fullName evidence="2">GyrI-like domain-containing protein</fullName>
    </submittedName>
</protein>
<dbReference type="Pfam" id="PF06445">
    <property type="entry name" value="GyrI-like"/>
    <property type="match status" value="1"/>
</dbReference>
<dbReference type="InterPro" id="IPR010499">
    <property type="entry name" value="AraC_E-bd"/>
</dbReference>
<proteinExistence type="predicted"/>
<comment type="caution">
    <text evidence="2">The sequence shown here is derived from an EMBL/GenBank/DDBJ whole genome shotgun (WGS) entry which is preliminary data.</text>
</comment>
<dbReference type="PANTHER" id="PTHR36444:SF3">
    <property type="entry name" value="TRANSCRIPTIONAL ACTIVATOR, PUTATIVE-RELATED"/>
    <property type="match status" value="1"/>
</dbReference>
<reference evidence="2 3" key="1">
    <citation type="submission" date="2024-01" db="EMBL/GenBank/DDBJ databases">
        <title>Unpublished Manusciprt.</title>
        <authorList>
            <person name="Duman M."/>
            <person name="Valdes E.G."/>
            <person name="Ajmi N."/>
            <person name="Altun S."/>
            <person name="Saticioglu I.B."/>
        </authorList>
    </citation>
    <scope>NUCLEOTIDE SEQUENCE [LARGE SCALE GENOMIC DNA]</scope>
    <source>
        <strain evidence="2 3">148P</strain>
    </source>
</reference>
<organism evidence="2 3">
    <name type="scientific">Pseudomonas ulcerans</name>
    <dbReference type="NCBI Taxonomy" id="3115852"/>
    <lineage>
        <taxon>Bacteria</taxon>
        <taxon>Pseudomonadati</taxon>
        <taxon>Pseudomonadota</taxon>
        <taxon>Gammaproteobacteria</taxon>
        <taxon>Pseudomonadales</taxon>
        <taxon>Pseudomonadaceae</taxon>
        <taxon>Pseudomonas</taxon>
    </lineage>
</organism>
<dbReference type="Gene3D" id="3.20.80.10">
    <property type="entry name" value="Regulatory factor, effector binding domain"/>
    <property type="match status" value="1"/>
</dbReference>
<dbReference type="InterPro" id="IPR011256">
    <property type="entry name" value="Reg_factor_effector_dom_sf"/>
</dbReference>
<feature type="domain" description="AraC effector-binding" evidence="1">
    <location>
        <begin position="12"/>
        <end position="162"/>
    </location>
</feature>
<keyword evidence="3" id="KW-1185">Reference proteome</keyword>
<dbReference type="SMART" id="SM00871">
    <property type="entry name" value="AraC_E_bind"/>
    <property type="match status" value="1"/>
</dbReference>